<dbReference type="CDD" id="cd05233">
    <property type="entry name" value="SDR_c"/>
    <property type="match status" value="1"/>
</dbReference>
<dbReference type="RefSeq" id="WP_112710261.1">
    <property type="nucleotide sequence ID" value="NZ_QMEU01000101.1"/>
</dbReference>
<reference evidence="5 6" key="1">
    <citation type="submission" date="2018-06" db="EMBL/GenBank/DDBJ databases">
        <title>NTM in soil in Japan.</title>
        <authorList>
            <person name="Ohya K."/>
        </authorList>
    </citation>
    <scope>NUCLEOTIDE SEQUENCE [LARGE SCALE GENOMIC DNA]</scope>
    <source>
        <strain evidence="5 6">GF76</strain>
    </source>
</reference>
<dbReference type="PRINTS" id="PR00081">
    <property type="entry name" value="GDHRDH"/>
</dbReference>
<evidence type="ECO:0000256" key="1">
    <source>
        <dbReference type="ARBA" id="ARBA00006484"/>
    </source>
</evidence>
<dbReference type="InterPro" id="IPR002347">
    <property type="entry name" value="SDR_fam"/>
</dbReference>
<keyword evidence="2" id="KW-0560">Oxidoreductase</keyword>
<accession>A0A329KG65</accession>
<evidence type="ECO:0000256" key="2">
    <source>
        <dbReference type="ARBA" id="ARBA00023002"/>
    </source>
</evidence>
<evidence type="ECO:0000313" key="5">
    <source>
        <dbReference type="EMBL" id="RAU90936.1"/>
    </source>
</evidence>
<protein>
    <submittedName>
        <fullName evidence="5">Short-chain dehydrogenase</fullName>
    </submittedName>
</protein>
<feature type="domain" description="Ketoreductase" evidence="4">
    <location>
        <begin position="5"/>
        <end position="179"/>
    </location>
</feature>
<comment type="caution">
    <text evidence="5">The sequence shown here is derived from an EMBL/GenBank/DDBJ whole genome shotgun (WGS) entry which is preliminary data.</text>
</comment>
<organism evidence="5 6">
    <name type="scientific">Mycobacterium colombiense</name>
    <dbReference type="NCBI Taxonomy" id="339268"/>
    <lineage>
        <taxon>Bacteria</taxon>
        <taxon>Bacillati</taxon>
        <taxon>Actinomycetota</taxon>
        <taxon>Actinomycetes</taxon>
        <taxon>Mycobacteriales</taxon>
        <taxon>Mycobacteriaceae</taxon>
        <taxon>Mycobacterium</taxon>
        <taxon>Mycobacterium avium complex (MAC)</taxon>
    </lineage>
</organism>
<dbReference type="GO" id="GO:0016020">
    <property type="term" value="C:membrane"/>
    <property type="evidence" value="ECO:0007669"/>
    <property type="project" value="TreeGrafter"/>
</dbReference>
<dbReference type="InterPro" id="IPR020904">
    <property type="entry name" value="Sc_DH/Rdtase_CS"/>
</dbReference>
<dbReference type="PROSITE" id="PS00061">
    <property type="entry name" value="ADH_SHORT"/>
    <property type="match status" value="1"/>
</dbReference>
<proteinExistence type="inferred from homology"/>
<dbReference type="Pfam" id="PF00106">
    <property type="entry name" value="adh_short"/>
    <property type="match status" value="1"/>
</dbReference>
<dbReference type="InterPro" id="IPR057326">
    <property type="entry name" value="KR_dom"/>
</dbReference>
<evidence type="ECO:0000256" key="3">
    <source>
        <dbReference type="RuleBase" id="RU000363"/>
    </source>
</evidence>
<dbReference type="AlphaFoldDB" id="A0A329KG65"/>
<evidence type="ECO:0000313" key="6">
    <source>
        <dbReference type="Proteomes" id="UP000250347"/>
    </source>
</evidence>
<dbReference type="EMBL" id="QMEU01000101">
    <property type="protein sequence ID" value="RAU90936.1"/>
    <property type="molecule type" value="Genomic_DNA"/>
</dbReference>
<sequence>MVVDKAVLITGAASGIGASTARALYRRGARLLLVDVDGPALHALAEEFGPGRSLVVHGDVRFPDAMRTAVDAGIRQFGRLDAVVANAGVGSWTPVLDMQPDQFRQVVDINLIGLFNTVGAALPALVSAKGYVLVVASVASFVAAPGLAAYTASKAGAEQFANALRLEMAWRGVDVGSAHMSWVDTPLFRRAMSDSAGFAAMLATLPRPLRRTLSADDCGEKLAEAVQRRAARVAMPRWVAMARWAKPLLSTPLLERQLRTRLAQVLEDHR</sequence>
<dbReference type="PANTHER" id="PTHR44196">
    <property type="entry name" value="DEHYDROGENASE/REDUCTASE SDR FAMILY MEMBER 7B"/>
    <property type="match status" value="1"/>
</dbReference>
<dbReference type="InterPro" id="IPR036291">
    <property type="entry name" value="NAD(P)-bd_dom_sf"/>
</dbReference>
<dbReference type="NCBIfam" id="NF004526">
    <property type="entry name" value="PRK05872.1"/>
    <property type="match status" value="1"/>
</dbReference>
<gene>
    <name evidence="5" type="ORF">DQP58_21735</name>
</gene>
<dbReference type="SUPFAM" id="SSF51735">
    <property type="entry name" value="NAD(P)-binding Rossmann-fold domains"/>
    <property type="match status" value="1"/>
</dbReference>
<dbReference type="PANTHER" id="PTHR44196:SF1">
    <property type="entry name" value="DEHYDROGENASE_REDUCTASE SDR FAMILY MEMBER 7B"/>
    <property type="match status" value="1"/>
</dbReference>
<dbReference type="PRINTS" id="PR00080">
    <property type="entry name" value="SDRFAMILY"/>
</dbReference>
<comment type="similarity">
    <text evidence="1 3">Belongs to the short-chain dehydrogenases/reductases (SDR) family.</text>
</comment>
<dbReference type="GO" id="GO:0016491">
    <property type="term" value="F:oxidoreductase activity"/>
    <property type="evidence" value="ECO:0007669"/>
    <property type="project" value="UniProtKB-KW"/>
</dbReference>
<dbReference type="Gene3D" id="3.40.50.720">
    <property type="entry name" value="NAD(P)-binding Rossmann-like Domain"/>
    <property type="match status" value="1"/>
</dbReference>
<dbReference type="SMART" id="SM00822">
    <property type="entry name" value="PKS_KR"/>
    <property type="match status" value="1"/>
</dbReference>
<dbReference type="Proteomes" id="UP000250347">
    <property type="component" value="Unassembled WGS sequence"/>
</dbReference>
<evidence type="ECO:0000259" key="4">
    <source>
        <dbReference type="SMART" id="SM00822"/>
    </source>
</evidence>
<name>A0A329KG65_9MYCO</name>